<keyword evidence="1" id="KW-0732">Signal</keyword>
<organism evidence="2 3">
    <name type="scientific">Mycena pura</name>
    <dbReference type="NCBI Taxonomy" id="153505"/>
    <lineage>
        <taxon>Eukaryota</taxon>
        <taxon>Fungi</taxon>
        <taxon>Dikarya</taxon>
        <taxon>Basidiomycota</taxon>
        <taxon>Agaricomycotina</taxon>
        <taxon>Agaricomycetes</taxon>
        <taxon>Agaricomycetidae</taxon>
        <taxon>Agaricales</taxon>
        <taxon>Marasmiineae</taxon>
        <taxon>Mycenaceae</taxon>
        <taxon>Mycena</taxon>
    </lineage>
</organism>
<dbReference type="EMBL" id="JARJCW010000057">
    <property type="protein sequence ID" value="KAJ7201856.1"/>
    <property type="molecule type" value="Genomic_DNA"/>
</dbReference>
<accession>A0AAD6Y6I2</accession>
<evidence type="ECO:0000313" key="2">
    <source>
        <dbReference type="EMBL" id="KAJ7201856.1"/>
    </source>
</evidence>
<protein>
    <recommendedName>
        <fullName evidence="4">Hydrophobin</fullName>
    </recommendedName>
</protein>
<gene>
    <name evidence="2" type="ORF">GGX14DRAFT_399803</name>
</gene>
<name>A0AAD6Y6I2_9AGAR</name>
<feature type="chain" id="PRO_5041959467" description="Hydrophobin" evidence="1">
    <location>
        <begin position="23"/>
        <end position="198"/>
    </location>
</feature>
<evidence type="ECO:0000256" key="1">
    <source>
        <dbReference type="SAM" id="SignalP"/>
    </source>
</evidence>
<dbReference type="AlphaFoldDB" id="A0AAD6Y6I2"/>
<reference evidence="2" key="1">
    <citation type="submission" date="2023-03" db="EMBL/GenBank/DDBJ databases">
        <title>Massive genome expansion in bonnet fungi (Mycena s.s.) driven by repeated elements and novel gene families across ecological guilds.</title>
        <authorList>
            <consortium name="Lawrence Berkeley National Laboratory"/>
            <person name="Harder C.B."/>
            <person name="Miyauchi S."/>
            <person name="Viragh M."/>
            <person name="Kuo A."/>
            <person name="Thoen E."/>
            <person name="Andreopoulos B."/>
            <person name="Lu D."/>
            <person name="Skrede I."/>
            <person name="Drula E."/>
            <person name="Henrissat B."/>
            <person name="Morin E."/>
            <person name="Kohler A."/>
            <person name="Barry K."/>
            <person name="LaButti K."/>
            <person name="Morin E."/>
            <person name="Salamov A."/>
            <person name="Lipzen A."/>
            <person name="Mereny Z."/>
            <person name="Hegedus B."/>
            <person name="Baldrian P."/>
            <person name="Stursova M."/>
            <person name="Weitz H."/>
            <person name="Taylor A."/>
            <person name="Grigoriev I.V."/>
            <person name="Nagy L.G."/>
            <person name="Martin F."/>
            <person name="Kauserud H."/>
        </authorList>
    </citation>
    <scope>NUCLEOTIDE SEQUENCE</scope>
    <source>
        <strain evidence="2">9144</strain>
    </source>
</reference>
<evidence type="ECO:0008006" key="4">
    <source>
        <dbReference type="Google" id="ProtNLM"/>
    </source>
</evidence>
<sequence>MRFAIQAQLVVLALTLALGVAGQEVCGNVQCSSSQCCAPNAAQTDGKWAICTCGLWQIFLRCPASPGSPTSLFRPLNTGVALIATSSSFLLRVPDQVHFASTTANVSRMTAVIHEKLLDELPGVIMMVTCLNSVQKGKAIIQKLNFASFMVISRGPRLAGRVTATASAARQELSFELNPALSSTWFDGVECKFGIESI</sequence>
<feature type="signal peptide" evidence="1">
    <location>
        <begin position="1"/>
        <end position="22"/>
    </location>
</feature>
<evidence type="ECO:0000313" key="3">
    <source>
        <dbReference type="Proteomes" id="UP001219525"/>
    </source>
</evidence>
<proteinExistence type="predicted"/>
<dbReference type="Proteomes" id="UP001219525">
    <property type="component" value="Unassembled WGS sequence"/>
</dbReference>
<keyword evidence="3" id="KW-1185">Reference proteome</keyword>
<comment type="caution">
    <text evidence="2">The sequence shown here is derived from an EMBL/GenBank/DDBJ whole genome shotgun (WGS) entry which is preliminary data.</text>
</comment>